<keyword evidence="3" id="KW-1185">Reference proteome</keyword>
<evidence type="ECO:0000259" key="1">
    <source>
        <dbReference type="PROSITE" id="PS50041"/>
    </source>
</evidence>
<dbReference type="InterPro" id="IPR016187">
    <property type="entry name" value="CTDL_fold"/>
</dbReference>
<dbReference type="AlphaFoldDB" id="A0ABD1FCS6"/>
<dbReference type="Gene3D" id="3.10.100.10">
    <property type="entry name" value="Mannose-Binding Protein A, subunit A"/>
    <property type="match status" value="1"/>
</dbReference>
<name>A0ABD1FCS6_HYPHA</name>
<dbReference type="InterPro" id="IPR016186">
    <property type="entry name" value="C-type_lectin-like/link_sf"/>
</dbReference>
<dbReference type="SMART" id="SM00034">
    <property type="entry name" value="CLECT"/>
    <property type="match status" value="1"/>
</dbReference>
<comment type="caution">
    <text evidence="2">The sequence shown here is derived from an EMBL/GenBank/DDBJ whole genome shotgun (WGS) entry which is preliminary data.</text>
</comment>
<dbReference type="PANTHER" id="PTHR21407">
    <property type="entry name" value="RE43931P-RELATED"/>
    <property type="match status" value="1"/>
</dbReference>
<dbReference type="SUPFAM" id="SSF56436">
    <property type="entry name" value="C-type lectin-like"/>
    <property type="match status" value="1"/>
</dbReference>
<dbReference type="InterPro" id="IPR001304">
    <property type="entry name" value="C-type_lectin-like"/>
</dbReference>
<dbReference type="EMBL" id="JBDJPC010000001">
    <property type="protein sequence ID" value="KAL1517057.1"/>
    <property type="molecule type" value="Genomic_DNA"/>
</dbReference>
<dbReference type="PROSITE" id="PS50041">
    <property type="entry name" value="C_TYPE_LECTIN_2"/>
    <property type="match status" value="1"/>
</dbReference>
<dbReference type="Pfam" id="PF00059">
    <property type="entry name" value="Lectin_C"/>
    <property type="match status" value="1"/>
</dbReference>
<sequence length="199" mass="23175">MQRLQEILFLCSTIVFTTSENLTKPNLLMSCLTRSVHLESPLGNEYYVSWLGAQPDKNWLDAKTYCRKMSMDLVSLETHAENMLIKEFLTSMGIEEIWTSGRLCNFPSCQYKNEWFWTASLKRIPAAHDFLISDWALEGPARQPDNKSFNITGKLEECLSLSVNEYDFKEGLRWHDELCEVRKPFICEDNHSMVVNEFL</sequence>
<evidence type="ECO:0000313" key="2">
    <source>
        <dbReference type="EMBL" id="KAL1517057.1"/>
    </source>
</evidence>
<proteinExistence type="predicted"/>
<reference evidence="2 3" key="1">
    <citation type="submission" date="2024-05" db="EMBL/GenBank/DDBJ databases">
        <title>Genetic variation in Jamaican populations of the coffee berry borer (Hypothenemus hampei).</title>
        <authorList>
            <person name="Errbii M."/>
            <person name="Myrie A."/>
        </authorList>
    </citation>
    <scope>NUCLEOTIDE SEQUENCE [LARGE SCALE GENOMIC DNA]</scope>
    <source>
        <strain evidence="2">JA-Hopewell-2020-01-JO</strain>
        <tissue evidence="2">Whole body</tissue>
    </source>
</reference>
<dbReference type="Proteomes" id="UP001566132">
    <property type="component" value="Unassembled WGS sequence"/>
</dbReference>
<feature type="domain" description="C-type lectin" evidence="1">
    <location>
        <begin position="46"/>
        <end position="188"/>
    </location>
</feature>
<organism evidence="2 3">
    <name type="scientific">Hypothenemus hampei</name>
    <name type="common">Coffee berry borer</name>
    <dbReference type="NCBI Taxonomy" id="57062"/>
    <lineage>
        <taxon>Eukaryota</taxon>
        <taxon>Metazoa</taxon>
        <taxon>Ecdysozoa</taxon>
        <taxon>Arthropoda</taxon>
        <taxon>Hexapoda</taxon>
        <taxon>Insecta</taxon>
        <taxon>Pterygota</taxon>
        <taxon>Neoptera</taxon>
        <taxon>Endopterygota</taxon>
        <taxon>Coleoptera</taxon>
        <taxon>Polyphaga</taxon>
        <taxon>Cucujiformia</taxon>
        <taxon>Curculionidae</taxon>
        <taxon>Scolytinae</taxon>
        <taxon>Hypothenemus</taxon>
    </lineage>
</organism>
<gene>
    <name evidence="2" type="ORF">ABEB36_000872</name>
</gene>
<evidence type="ECO:0000313" key="3">
    <source>
        <dbReference type="Proteomes" id="UP001566132"/>
    </source>
</evidence>
<dbReference type="PANTHER" id="PTHR21407:SF3">
    <property type="entry name" value="LD12305P"/>
    <property type="match status" value="1"/>
</dbReference>
<protein>
    <recommendedName>
        <fullName evidence="1">C-type lectin domain-containing protein</fullName>
    </recommendedName>
</protein>
<accession>A0ABD1FCS6</accession>
<dbReference type="CDD" id="cd00037">
    <property type="entry name" value="CLECT"/>
    <property type="match status" value="1"/>
</dbReference>